<feature type="domain" description="TniQ" evidence="2">
    <location>
        <begin position="11"/>
        <end position="159"/>
    </location>
</feature>
<evidence type="ECO:0000313" key="3">
    <source>
        <dbReference type="EMBL" id="MEU3786454.1"/>
    </source>
</evidence>
<sequence length="652" mass="71693">MVTPPTRYELPRGLVPLPGESLPGLLLRLSYRLRRTPYRIAALCGLQKGYRIPATHLLKLPHELTIRVSGCLRLTAQETESLTLSSLTDAYLPLASMPPETRLSGPTLGANWAFNLSTRFCPQCLDGDGSPIQNAFGGPWILRWHLPTNVVCPVHHRLLASKCPTCRQPINGVVDARIGLICSPGVPELNPQQCRNLLPPNVPMFPGGKAHIKPCGALLSQLPITTDGAISSEDINLLIALQQQMDRKLGGSIFEKQDGEYLQDLILSTLLIKFSWPLGSSLLSSTALKDSLDAYAAPISAQAAAQRSTSNFTGRLVGPRNLPQEAAPCGALLMAAEALLGDRDAASLQERVQPIARMAHERAPQYLLNIMNSMGISPAMARAVSRRVHGFPAGPLPRALTPQGSFQLQNVPPFLPKPWFDAHFSDFMDKMHRTTPRTTRQLRRGAALRLAEIASGQPWYRCTEALGIPNKAARGTVNYLGEQLGPPNLWPAFEAKVLAISHQLGRDKNPINYSIRRHALTNWRMPLDDWMTLCDLPFLSRLRNKEYPTPGSVFVWSEATSSEHLHSPLIQALKRIGEPSAPLTSEAGRFYEDHRPTGSWPRLRQRLESYAATIARACDLGNSLHVDLGDLLSPDQETSRNNRGAEVGLTPM</sequence>
<evidence type="ECO:0000313" key="4">
    <source>
        <dbReference type="Proteomes" id="UP001550739"/>
    </source>
</evidence>
<dbReference type="InterPro" id="IPR009492">
    <property type="entry name" value="TniQ"/>
</dbReference>
<comment type="caution">
    <text evidence="3">The sequence shown here is derived from an EMBL/GenBank/DDBJ whole genome shotgun (WGS) entry which is preliminary data.</text>
</comment>
<dbReference type="Pfam" id="PF06527">
    <property type="entry name" value="TniQ"/>
    <property type="match status" value="1"/>
</dbReference>
<dbReference type="EMBL" id="JBEZVE010000028">
    <property type="protein sequence ID" value="MEU3786454.1"/>
    <property type="molecule type" value="Genomic_DNA"/>
</dbReference>
<reference evidence="3 4" key="1">
    <citation type="submission" date="2024-06" db="EMBL/GenBank/DDBJ databases">
        <title>The Natural Products Discovery Center: Release of the First 8490 Sequenced Strains for Exploring Actinobacteria Biosynthetic Diversity.</title>
        <authorList>
            <person name="Kalkreuter E."/>
            <person name="Kautsar S.A."/>
            <person name="Yang D."/>
            <person name="Bader C.D."/>
            <person name="Teijaro C.N."/>
            <person name="Fluegel L."/>
            <person name="Davis C.M."/>
            <person name="Simpson J.R."/>
            <person name="Lauterbach L."/>
            <person name="Steele A.D."/>
            <person name="Gui C."/>
            <person name="Meng S."/>
            <person name="Li G."/>
            <person name="Viehrig K."/>
            <person name="Ye F."/>
            <person name="Su P."/>
            <person name="Kiefer A.F."/>
            <person name="Nichols A."/>
            <person name="Cepeda A.J."/>
            <person name="Yan W."/>
            <person name="Fan B."/>
            <person name="Jiang Y."/>
            <person name="Adhikari A."/>
            <person name="Zheng C.-J."/>
            <person name="Schuster L."/>
            <person name="Cowan T.M."/>
            <person name="Smanski M.J."/>
            <person name="Chevrette M.G."/>
            <person name="De Carvalho L.P.S."/>
            <person name="Shen B."/>
        </authorList>
    </citation>
    <scope>NUCLEOTIDE SEQUENCE [LARGE SCALE GENOMIC DNA]</scope>
    <source>
        <strain evidence="3 4">NPDC033843</strain>
    </source>
</reference>
<evidence type="ECO:0000259" key="2">
    <source>
        <dbReference type="Pfam" id="PF06527"/>
    </source>
</evidence>
<dbReference type="RefSeq" id="WP_361708494.1">
    <property type="nucleotide sequence ID" value="NZ_JBEZVE010000028.1"/>
</dbReference>
<feature type="region of interest" description="Disordered" evidence="1">
    <location>
        <begin position="633"/>
        <end position="652"/>
    </location>
</feature>
<evidence type="ECO:0000256" key="1">
    <source>
        <dbReference type="SAM" id="MobiDB-lite"/>
    </source>
</evidence>
<name>A0ABV2ZV64_9ACTN</name>
<proteinExistence type="predicted"/>
<keyword evidence="4" id="KW-1185">Reference proteome</keyword>
<dbReference type="Proteomes" id="UP001550739">
    <property type="component" value="Unassembled WGS sequence"/>
</dbReference>
<protein>
    <submittedName>
        <fullName evidence="3">TniQ family protein</fullName>
    </submittedName>
</protein>
<organism evidence="3 4">
    <name type="scientific">Streptomyces sp. 900129855</name>
    <dbReference type="NCBI Taxonomy" id="3155129"/>
    <lineage>
        <taxon>Bacteria</taxon>
        <taxon>Bacillati</taxon>
        <taxon>Actinomycetota</taxon>
        <taxon>Actinomycetes</taxon>
        <taxon>Kitasatosporales</taxon>
        <taxon>Streptomycetaceae</taxon>
        <taxon>Streptomyces</taxon>
    </lineage>
</organism>
<gene>
    <name evidence="3" type="ORF">AB0E89_38980</name>
</gene>
<accession>A0ABV2ZV64</accession>